<reference evidence="1 2" key="1">
    <citation type="submission" date="2019-02" db="EMBL/GenBank/DDBJ databases">
        <title>Kribbella capetownensis sp. nov. and Kribbella speibonae sp. nov., isolated from soil.</title>
        <authorList>
            <person name="Curtis S.M."/>
            <person name="Norton I."/>
            <person name="Everest G.J."/>
            <person name="Meyers P.R."/>
        </authorList>
    </citation>
    <scope>NUCLEOTIDE SEQUENCE [LARGE SCALE GENOMIC DNA]</scope>
    <source>
        <strain evidence="1 2">NRRL B-24813</strain>
    </source>
</reference>
<dbReference type="OrthoDB" id="5147270at2"/>
<evidence type="ECO:0000313" key="1">
    <source>
        <dbReference type="EMBL" id="TCC55943.1"/>
    </source>
</evidence>
<sequence>MARCAQGAVVTSPSIDRTLDRPVVLHQQPYVLPPDLAAIKPTVLALDRSGPLAPSFDGLNAGLCDDLDPAGGVAQLRPVRYFDTMASTYLAGEQWRSGTLAGVDTDITAHLFNSDGRLIPLRDNQLSNQIGVSTVALTSDGWMVLHHQGLGARSSPGLVAPSGSGSLEPKDIVGRTRLPDAVGAGMERELREELGLLSAPMSEVRMETSVLGFGRWLEKGGKPEFYGITRIHAEMADLDVQIDESEREYVGKHEPIPPADVARLLAGEPFSALSLGTPSVPLEMCLGLIVSR</sequence>
<keyword evidence="2" id="KW-1185">Reference proteome</keyword>
<evidence type="ECO:0000313" key="2">
    <source>
        <dbReference type="Proteomes" id="UP000291144"/>
    </source>
</evidence>
<name>A0A4R0K732_9ACTN</name>
<organism evidence="1 2">
    <name type="scientific">Kribbella pittospori</name>
    <dbReference type="NCBI Taxonomy" id="722689"/>
    <lineage>
        <taxon>Bacteria</taxon>
        <taxon>Bacillati</taxon>
        <taxon>Actinomycetota</taxon>
        <taxon>Actinomycetes</taxon>
        <taxon>Propionibacteriales</taxon>
        <taxon>Kribbellaceae</taxon>
        <taxon>Kribbella</taxon>
    </lineage>
</organism>
<comment type="caution">
    <text evidence="1">The sequence shown here is derived from an EMBL/GenBank/DDBJ whole genome shotgun (WGS) entry which is preliminary data.</text>
</comment>
<evidence type="ECO:0008006" key="3">
    <source>
        <dbReference type="Google" id="ProtNLM"/>
    </source>
</evidence>
<gene>
    <name evidence="1" type="ORF">E0H73_35100</name>
</gene>
<proteinExistence type="predicted"/>
<accession>A0A4R0K732</accession>
<dbReference type="Proteomes" id="UP000291144">
    <property type="component" value="Unassembled WGS sequence"/>
</dbReference>
<dbReference type="AlphaFoldDB" id="A0A4R0K732"/>
<dbReference type="RefSeq" id="WP_131363740.1">
    <property type="nucleotide sequence ID" value="NZ_SJKB01000014.1"/>
</dbReference>
<protein>
    <recommendedName>
        <fullName evidence="3">Nudix hydrolase domain-containing protein</fullName>
    </recommendedName>
</protein>
<dbReference type="EMBL" id="SJKB01000014">
    <property type="protein sequence ID" value="TCC55943.1"/>
    <property type="molecule type" value="Genomic_DNA"/>
</dbReference>